<dbReference type="PROSITE" id="PS51078">
    <property type="entry name" value="ICLR_ED"/>
    <property type="match status" value="1"/>
</dbReference>
<keyword evidence="3" id="KW-0804">Transcription</keyword>
<dbReference type="PANTHER" id="PTHR30136:SF35">
    <property type="entry name" value="HTH-TYPE TRANSCRIPTIONAL REGULATOR RV1719"/>
    <property type="match status" value="1"/>
</dbReference>
<keyword evidence="2" id="KW-0238">DNA-binding</keyword>
<keyword evidence="1" id="KW-0805">Transcription regulation</keyword>
<dbReference type="SUPFAM" id="SSF55781">
    <property type="entry name" value="GAF domain-like"/>
    <property type="match status" value="1"/>
</dbReference>
<evidence type="ECO:0000259" key="4">
    <source>
        <dbReference type="PROSITE" id="PS51077"/>
    </source>
</evidence>
<dbReference type="SMART" id="SM00346">
    <property type="entry name" value="HTH_ICLR"/>
    <property type="match status" value="1"/>
</dbReference>
<organism evidence="6 7">
    <name type="scientific">Parenemella sanctibonifatiensis</name>
    <dbReference type="NCBI Taxonomy" id="2016505"/>
    <lineage>
        <taxon>Bacteria</taxon>
        <taxon>Bacillati</taxon>
        <taxon>Actinomycetota</taxon>
        <taxon>Actinomycetes</taxon>
        <taxon>Propionibacteriales</taxon>
        <taxon>Propionibacteriaceae</taxon>
        <taxon>Parenemella</taxon>
    </lineage>
</organism>
<name>A0A255DZ98_9ACTN</name>
<dbReference type="GO" id="GO:0045892">
    <property type="term" value="P:negative regulation of DNA-templated transcription"/>
    <property type="evidence" value="ECO:0007669"/>
    <property type="project" value="TreeGrafter"/>
</dbReference>
<evidence type="ECO:0000313" key="7">
    <source>
        <dbReference type="Proteomes" id="UP000216533"/>
    </source>
</evidence>
<dbReference type="InterPro" id="IPR036388">
    <property type="entry name" value="WH-like_DNA-bd_sf"/>
</dbReference>
<dbReference type="InterPro" id="IPR011991">
    <property type="entry name" value="ArsR-like_HTH"/>
</dbReference>
<dbReference type="InterPro" id="IPR029016">
    <property type="entry name" value="GAF-like_dom_sf"/>
</dbReference>
<dbReference type="Gene3D" id="1.10.10.10">
    <property type="entry name" value="Winged helix-like DNA-binding domain superfamily/Winged helix DNA-binding domain"/>
    <property type="match status" value="1"/>
</dbReference>
<dbReference type="Pfam" id="PF09339">
    <property type="entry name" value="HTH_IclR"/>
    <property type="match status" value="1"/>
</dbReference>
<dbReference type="InterPro" id="IPR014757">
    <property type="entry name" value="Tscrpt_reg_IclR_C"/>
</dbReference>
<dbReference type="CDD" id="cd00090">
    <property type="entry name" value="HTH_ARSR"/>
    <property type="match status" value="1"/>
</dbReference>
<dbReference type="InterPro" id="IPR005471">
    <property type="entry name" value="Tscrpt_reg_IclR_N"/>
</dbReference>
<evidence type="ECO:0000256" key="3">
    <source>
        <dbReference type="ARBA" id="ARBA00023163"/>
    </source>
</evidence>
<dbReference type="PANTHER" id="PTHR30136">
    <property type="entry name" value="HELIX-TURN-HELIX TRANSCRIPTIONAL REGULATOR, ICLR FAMILY"/>
    <property type="match status" value="1"/>
</dbReference>
<feature type="domain" description="IclR-ED" evidence="5">
    <location>
        <begin position="61"/>
        <end position="251"/>
    </location>
</feature>
<evidence type="ECO:0008006" key="8">
    <source>
        <dbReference type="Google" id="ProtNLM"/>
    </source>
</evidence>
<protein>
    <recommendedName>
        <fullName evidence="8">IclR family transcriptional regulator</fullName>
    </recommendedName>
</protein>
<gene>
    <name evidence="6" type="ORF">CGZ92_13655</name>
</gene>
<dbReference type="Gene3D" id="3.30.450.40">
    <property type="match status" value="1"/>
</dbReference>
<dbReference type="Proteomes" id="UP000216533">
    <property type="component" value="Unassembled WGS sequence"/>
</dbReference>
<dbReference type="InterPro" id="IPR036390">
    <property type="entry name" value="WH_DNA-bd_sf"/>
</dbReference>
<evidence type="ECO:0000256" key="1">
    <source>
        <dbReference type="ARBA" id="ARBA00023015"/>
    </source>
</evidence>
<evidence type="ECO:0000313" key="6">
    <source>
        <dbReference type="EMBL" id="OYN84091.1"/>
    </source>
</evidence>
<evidence type="ECO:0000256" key="2">
    <source>
        <dbReference type="ARBA" id="ARBA00023125"/>
    </source>
</evidence>
<reference evidence="6 7" key="1">
    <citation type="submission" date="2017-07" db="EMBL/GenBank/DDBJ databases">
        <title>Draft whole genome sequences of clinical Proprionibacteriaceae strains.</title>
        <authorList>
            <person name="Bernier A.-M."/>
            <person name="Bernard K."/>
            <person name="Domingo M.-C."/>
        </authorList>
    </citation>
    <scope>NUCLEOTIDE SEQUENCE [LARGE SCALE GENOMIC DNA]</scope>
    <source>
        <strain evidence="6 7">NML 160184</strain>
    </source>
</reference>
<dbReference type="RefSeq" id="WP_094451922.1">
    <property type="nucleotide sequence ID" value="NZ_NMVI01000029.1"/>
</dbReference>
<sequence>MSERNMLGKGLDVLSHLVDHPDRPMGVSEVARAVGVPVSTAHRLLATLVRQGWVARTEQGSGYRLGSYVLKAADSVHEAFGFNDIHTVLLNLSDKVRETALLGTLIGGEFIYLDLVHGPGELSVRGSMGQRGPLHATAIGKALLAGLPTVRRNELIDSLDYEKFTRNTIGDAAALRSEVEQVSSRGYSISSDEYEEGVTSIGIGVELDHDPGGHYAICVAAPTQRTAGKTVNRFHDALVTAKKHLKVAGVSPR</sequence>
<accession>A0A255DZ98</accession>
<dbReference type="InterPro" id="IPR050707">
    <property type="entry name" value="HTH_MetabolicPath_Reg"/>
</dbReference>
<dbReference type="GO" id="GO:0003700">
    <property type="term" value="F:DNA-binding transcription factor activity"/>
    <property type="evidence" value="ECO:0007669"/>
    <property type="project" value="TreeGrafter"/>
</dbReference>
<comment type="caution">
    <text evidence="6">The sequence shown here is derived from an EMBL/GenBank/DDBJ whole genome shotgun (WGS) entry which is preliminary data.</text>
</comment>
<dbReference type="PROSITE" id="PS51077">
    <property type="entry name" value="HTH_ICLR"/>
    <property type="match status" value="1"/>
</dbReference>
<dbReference type="SUPFAM" id="SSF46785">
    <property type="entry name" value="Winged helix' DNA-binding domain"/>
    <property type="match status" value="1"/>
</dbReference>
<dbReference type="AlphaFoldDB" id="A0A255DZ98"/>
<dbReference type="GO" id="GO:0003677">
    <property type="term" value="F:DNA binding"/>
    <property type="evidence" value="ECO:0007669"/>
    <property type="project" value="UniProtKB-KW"/>
</dbReference>
<proteinExistence type="predicted"/>
<feature type="domain" description="HTH iclR-type" evidence="4">
    <location>
        <begin position="4"/>
        <end position="67"/>
    </location>
</feature>
<dbReference type="Pfam" id="PF01614">
    <property type="entry name" value="IclR_C"/>
    <property type="match status" value="1"/>
</dbReference>
<dbReference type="EMBL" id="NMVI01000029">
    <property type="protein sequence ID" value="OYN84091.1"/>
    <property type="molecule type" value="Genomic_DNA"/>
</dbReference>
<evidence type="ECO:0000259" key="5">
    <source>
        <dbReference type="PROSITE" id="PS51078"/>
    </source>
</evidence>